<feature type="domain" description="Glycosyl hydrolase family 13 catalytic" evidence="1">
    <location>
        <begin position="1"/>
        <end position="84"/>
    </location>
</feature>
<dbReference type="InterPro" id="IPR006047">
    <property type="entry name" value="GH13_cat_dom"/>
</dbReference>
<feature type="non-terminal residue" evidence="2">
    <location>
        <position position="86"/>
    </location>
</feature>
<evidence type="ECO:0000313" key="2">
    <source>
        <dbReference type="EMBL" id="AIA95690.1"/>
    </source>
</evidence>
<organism evidence="2">
    <name type="scientific">uncultured Mesorhizobium sp</name>
    <dbReference type="NCBI Taxonomy" id="233795"/>
    <lineage>
        <taxon>Bacteria</taxon>
        <taxon>Pseudomonadati</taxon>
        <taxon>Pseudomonadota</taxon>
        <taxon>Alphaproteobacteria</taxon>
        <taxon>Hyphomicrobiales</taxon>
        <taxon>Phyllobacteriaceae</taxon>
        <taxon>Mesorhizobium</taxon>
        <taxon>environmental samples</taxon>
    </lineage>
</organism>
<evidence type="ECO:0000259" key="1">
    <source>
        <dbReference type="Pfam" id="PF00128"/>
    </source>
</evidence>
<accession>A0A060CR01</accession>
<dbReference type="Gene3D" id="3.20.20.80">
    <property type="entry name" value="Glycosidases"/>
    <property type="match status" value="1"/>
</dbReference>
<dbReference type="Pfam" id="PF00128">
    <property type="entry name" value="Alpha-amylase"/>
    <property type="match status" value="1"/>
</dbReference>
<proteinExistence type="predicted"/>
<dbReference type="SUPFAM" id="SSF51445">
    <property type="entry name" value="(Trans)glycosidases"/>
    <property type="match status" value="1"/>
</dbReference>
<dbReference type="GO" id="GO:0005975">
    <property type="term" value="P:carbohydrate metabolic process"/>
    <property type="evidence" value="ECO:0007669"/>
    <property type="project" value="InterPro"/>
</dbReference>
<dbReference type="InterPro" id="IPR017853">
    <property type="entry name" value="GH"/>
</dbReference>
<dbReference type="EMBL" id="KF128326">
    <property type="protein sequence ID" value="AIA95690.1"/>
    <property type="molecule type" value="Genomic_DNA"/>
</dbReference>
<name>A0A060CR01_9HYPH</name>
<sequence>MLQLTLPGIPVIYYGDELGMHNVSIPFEMVQDPFENKRPDMGVTQRARLCSGRHGSTQGFSTHVPWLPVAKDYEMSSVEVEVQDPH</sequence>
<protein>
    <submittedName>
        <fullName evidence="2">CAZy families GH13 protein</fullName>
    </submittedName>
</protein>
<reference evidence="2" key="1">
    <citation type="journal article" date="2013" name="Environ. Microbiol.">
        <title>Seasonally variable intestinal metagenomes of the red palm weevil (Rhynchophorus ferrugineus).</title>
        <authorList>
            <person name="Jia S."/>
            <person name="Zhang X."/>
            <person name="Zhang G."/>
            <person name="Yin A."/>
            <person name="Zhang S."/>
            <person name="Li F."/>
            <person name="Wang L."/>
            <person name="Zhao D."/>
            <person name="Yun Q."/>
            <person name="Tala"/>
            <person name="Wang J."/>
            <person name="Sun G."/>
            <person name="Baabdullah M."/>
            <person name="Yu X."/>
            <person name="Hu S."/>
            <person name="Al-Mssallem I.S."/>
            <person name="Yu J."/>
        </authorList>
    </citation>
    <scope>NUCLEOTIDE SEQUENCE</scope>
</reference>
<dbReference type="AlphaFoldDB" id="A0A060CR01"/>